<protein>
    <submittedName>
        <fullName evidence="4">60S ribosomal protein L7</fullName>
    </submittedName>
</protein>
<keyword evidence="3" id="KW-0687">Ribonucleoprotein</keyword>
<gene>
    <name evidence="4" type="ORF">FBUS_04714</name>
</gene>
<dbReference type="CDD" id="cd01657">
    <property type="entry name" value="Ribosomal_L7_archeal_euk"/>
    <property type="match status" value="1"/>
</dbReference>
<comment type="caution">
    <text evidence="4">The sequence shown here is derived from an EMBL/GenBank/DDBJ whole genome shotgun (WGS) entry which is preliminary data.</text>
</comment>
<accession>A0A8E0VJA7</accession>
<keyword evidence="2 4" id="KW-0689">Ribosomal protein</keyword>
<proteinExistence type="inferred from homology"/>
<evidence type="ECO:0000256" key="1">
    <source>
        <dbReference type="ARBA" id="ARBA00007594"/>
    </source>
</evidence>
<keyword evidence="5" id="KW-1185">Reference proteome</keyword>
<sequence>FFRESENVPLKTLPVTILKRRKHANKDIIKEQRHRSEQLRQRAKTRQSLIRRPAYFISASRKRARDDLRLNRVIRSKKPVVVSDSPRLGVVIRLKKEKEELSPTCSSIFKLLRLDTYNQAVFVKINQSMVELLNLVQPYVVWGYPSLQTVRDLVTKRGRTSINQRKRPIDNKLIEERLGTHGILCLEDLIHELVTVGPQLKSVLRFMQPFKLMPPSKSWLSGSKRCHASADRLTGMREENINDMIRRMI</sequence>
<dbReference type="SUPFAM" id="SSF55129">
    <property type="entry name" value="Ribosomal protein L30p/L7e"/>
    <property type="match status" value="1"/>
</dbReference>
<name>A0A8E0VJA7_9TREM</name>
<dbReference type="AlphaFoldDB" id="A0A8E0VJA7"/>
<evidence type="ECO:0000313" key="5">
    <source>
        <dbReference type="Proteomes" id="UP000728185"/>
    </source>
</evidence>
<evidence type="ECO:0000256" key="2">
    <source>
        <dbReference type="ARBA" id="ARBA00022980"/>
    </source>
</evidence>
<dbReference type="PANTHER" id="PTHR11524">
    <property type="entry name" value="60S RIBOSOMAL PROTEIN L7"/>
    <property type="match status" value="1"/>
</dbReference>
<dbReference type="OrthoDB" id="28644at2759"/>
<dbReference type="FunFam" id="3.30.1390.20:FF:000004">
    <property type="entry name" value="60S ribosomal protein L7"/>
    <property type="match status" value="1"/>
</dbReference>
<dbReference type="EMBL" id="LUCM01006373">
    <property type="protein sequence ID" value="KAA0191372.1"/>
    <property type="molecule type" value="Genomic_DNA"/>
</dbReference>
<dbReference type="Proteomes" id="UP000728185">
    <property type="component" value="Unassembled WGS sequence"/>
</dbReference>
<comment type="similarity">
    <text evidence="1">Belongs to the universal ribosomal protein uL30 family.</text>
</comment>
<dbReference type="InterPro" id="IPR039699">
    <property type="entry name" value="Ribosomal_uL30"/>
</dbReference>
<reference evidence="4" key="1">
    <citation type="submission" date="2019-05" db="EMBL/GenBank/DDBJ databases">
        <title>Annotation for the trematode Fasciolopsis buski.</title>
        <authorList>
            <person name="Choi Y.-J."/>
        </authorList>
    </citation>
    <scope>NUCLEOTIDE SEQUENCE</scope>
    <source>
        <strain evidence="4">HT</strain>
        <tissue evidence="4">Whole worm</tissue>
    </source>
</reference>
<dbReference type="GO" id="GO:0000463">
    <property type="term" value="P:maturation of LSU-rRNA from tricistronic rRNA transcript (SSU-rRNA, 5.8S rRNA, LSU-rRNA)"/>
    <property type="evidence" value="ECO:0007669"/>
    <property type="project" value="TreeGrafter"/>
</dbReference>
<dbReference type="Gene3D" id="1.10.15.30">
    <property type="match status" value="1"/>
</dbReference>
<dbReference type="InterPro" id="IPR036919">
    <property type="entry name" value="Ribo_uL30_ferredoxin-like_sf"/>
</dbReference>
<dbReference type="GO" id="GO:0003735">
    <property type="term" value="F:structural constituent of ribosome"/>
    <property type="evidence" value="ECO:0007669"/>
    <property type="project" value="TreeGrafter"/>
</dbReference>
<dbReference type="GO" id="GO:0022625">
    <property type="term" value="C:cytosolic large ribosomal subunit"/>
    <property type="evidence" value="ECO:0007669"/>
    <property type="project" value="TreeGrafter"/>
</dbReference>
<dbReference type="Gene3D" id="3.30.1390.20">
    <property type="entry name" value="Ribosomal protein L30, ferredoxin-like fold domain"/>
    <property type="match status" value="1"/>
</dbReference>
<feature type="non-terminal residue" evidence="4">
    <location>
        <position position="249"/>
    </location>
</feature>
<organism evidence="4 5">
    <name type="scientific">Fasciolopsis buskii</name>
    <dbReference type="NCBI Taxonomy" id="27845"/>
    <lineage>
        <taxon>Eukaryota</taxon>
        <taxon>Metazoa</taxon>
        <taxon>Spiralia</taxon>
        <taxon>Lophotrochozoa</taxon>
        <taxon>Platyhelminthes</taxon>
        <taxon>Trematoda</taxon>
        <taxon>Digenea</taxon>
        <taxon>Plagiorchiida</taxon>
        <taxon>Echinostomata</taxon>
        <taxon>Echinostomatoidea</taxon>
        <taxon>Fasciolidae</taxon>
        <taxon>Fasciolopsis</taxon>
    </lineage>
</organism>
<dbReference type="InterPro" id="IPR035808">
    <property type="entry name" value="Ribosomal_uL30_euk_arc"/>
</dbReference>
<dbReference type="GO" id="GO:0003723">
    <property type="term" value="F:RNA binding"/>
    <property type="evidence" value="ECO:0007669"/>
    <property type="project" value="TreeGrafter"/>
</dbReference>
<evidence type="ECO:0000313" key="4">
    <source>
        <dbReference type="EMBL" id="KAA0191372.1"/>
    </source>
</evidence>
<dbReference type="PANTHER" id="PTHR11524:SF58">
    <property type="entry name" value="IP16805P"/>
    <property type="match status" value="1"/>
</dbReference>
<evidence type="ECO:0000256" key="3">
    <source>
        <dbReference type="ARBA" id="ARBA00023274"/>
    </source>
</evidence>